<organism evidence="1 2">
    <name type="scientific">Dibothriocephalus latus</name>
    <name type="common">Fish tapeworm</name>
    <name type="synonym">Diphyllobothrium latum</name>
    <dbReference type="NCBI Taxonomy" id="60516"/>
    <lineage>
        <taxon>Eukaryota</taxon>
        <taxon>Metazoa</taxon>
        <taxon>Spiralia</taxon>
        <taxon>Lophotrochozoa</taxon>
        <taxon>Platyhelminthes</taxon>
        <taxon>Cestoda</taxon>
        <taxon>Eucestoda</taxon>
        <taxon>Diphyllobothriidea</taxon>
        <taxon>Diphyllobothriidae</taxon>
        <taxon>Dibothriocephalus</taxon>
    </lineage>
</organism>
<evidence type="ECO:0000313" key="1">
    <source>
        <dbReference type="EMBL" id="VDN13625.1"/>
    </source>
</evidence>
<sequence>MAVSIRVILTFLSKMCSDVPYRQRIFLAIAWMPKITLQAIFAGMTLDAAKKNGSDTLKSHGYTKFLETPIHAVEQKERSQQKFCISILE</sequence>
<dbReference type="OrthoDB" id="423807at2759"/>
<name>A0A3P7L8I7_DIBLA</name>
<accession>A0A3P7L8I7</accession>
<dbReference type="AlphaFoldDB" id="A0A3P7L8I7"/>
<dbReference type="EMBL" id="UYRU01056895">
    <property type="protein sequence ID" value="VDN13625.1"/>
    <property type="molecule type" value="Genomic_DNA"/>
</dbReference>
<proteinExistence type="predicted"/>
<keyword evidence="2" id="KW-1185">Reference proteome</keyword>
<reference evidence="1 2" key="1">
    <citation type="submission" date="2018-11" db="EMBL/GenBank/DDBJ databases">
        <authorList>
            <consortium name="Pathogen Informatics"/>
        </authorList>
    </citation>
    <scope>NUCLEOTIDE SEQUENCE [LARGE SCALE GENOMIC DNA]</scope>
</reference>
<dbReference type="Proteomes" id="UP000281553">
    <property type="component" value="Unassembled WGS sequence"/>
</dbReference>
<protein>
    <submittedName>
        <fullName evidence="1">Uncharacterized protein</fullName>
    </submittedName>
</protein>
<evidence type="ECO:0000313" key="2">
    <source>
        <dbReference type="Proteomes" id="UP000281553"/>
    </source>
</evidence>
<gene>
    <name evidence="1" type="ORF">DILT_LOCUS9456</name>
</gene>